<keyword evidence="3" id="KW-1185">Reference proteome</keyword>
<keyword evidence="1" id="KW-0732">Signal</keyword>
<dbReference type="PANTHER" id="PTHR36578:SF1">
    <property type="entry name" value="APPLE DOMAIN-CONTAINING PROTEIN"/>
    <property type="match status" value="1"/>
</dbReference>
<evidence type="ECO:0000256" key="1">
    <source>
        <dbReference type="SAM" id="SignalP"/>
    </source>
</evidence>
<evidence type="ECO:0008006" key="4">
    <source>
        <dbReference type="Google" id="ProtNLM"/>
    </source>
</evidence>
<evidence type="ECO:0000313" key="2">
    <source>
        <dbReference type="EMBL" id="KIL57885.1"/>
    </source>
</evidence>
<dbReference type="STRING" id="946122.A0A0C2S591"/>
<protein>
    <recommendedName>
        <fullName evidence="4">Fruit-body specific protein a</fullName>
    </recommendedName>
</protein>
<evidence type="ECO:0000313" key="3">
    <source>
        <dbReference type="Proteomes" id="UP000054549"/>
    </source>
</evidence>
<organism evidence="2 3">
    <name type="scientific">Amanita muscaria (strain Koide BX008)</name>
    <dbReference type="NCBI Taxonomy" id="946122"/>
    <lineage>
        <taxon>Eukaryota</taxon>
        <taxon>Fungi</taxon>
        <taxon>Dikarya</taxon>
        <taxon>Basidiomycota</taxon>
        <taxon>Agaricomycotina</taxon>
        <taxon>Agaricomycetes</taxon>
        <taxon>Agaricomycetidae</taxon>
        <taxon>Agaricales</taxon>
        <taxon>Pluteineae</taxon>
        <taxon>Amanitaceae</taxon>
        <taxon>Amanita</taxon>
    </lineage>
</organism>
<feature type="chain" id="PRO_5002155144" description="Fruit-body specific protein a" evidence="1">
    <location>
        <begin position="20"/>
        <end position="489"/>
    </location>
</feature>
<sequence>MRSTVGILALPWLAALVAGDVNTVPPALRGKPVSVGNQLTADRGMTDSSKIVSTVSTVQQKGGASDSTPPNNPVPNTSVTVIDGSITKKTVQNLVHSTAWSNGKRSTGVRSSYTQVFSGTANKDAAVEGTAYLTYTLVPNNTYNTDACLDYCDRTVGCAFVNLYYEFNNHLLDHVFEEKSNLKCVAYGDIHTANEKTNWGGQQSEPAPAPLTYIQQSSGFAITSLASPETPDGYDLVFGPTDGANNAPGYMGFAFLDRYDVAACAQLCNTRSPDPVGGACLYFNIWRALVKDVPTTYTCAMYYFPTGQSTAVNYGQGDLKVTFSRGYRRESYVVDGGFEGYNGCIEFCYTDSYWNWVGTSPVNGTLDATIFHYPEYAHFGQGVGLLGSALNYDRFSGTLSPRHSLYTVPGHQYQIAFFHSSSFSGPDYEAKAFVDIMWNAKVVATIRPGYEGWTFYSFIVTAVGNDALAFHGGAAPAWSFIDDVFLFKV</sequence>
<reference evidence="2 3" key="1">
    <citation type="submission" date="2014-04" db="EMBL/GenBank/DDBJ databases">
        <title>Evolutionary Origins and Diversification of the Mycorrhizal Mutualists.</title>
        <authorList>
            <consortium name="DOE Joint Genome Institute"/>
            <consortium name="Mycorrhizal Genomics Consortium"/>
            <person name="Kohler A."/>
            <person name="Kuo A."/>
            <person name="Nagy L.G."/>
            <person name="Floudas D."/>
            <person name="Copeland A."/>
            <person name="Barry K.W."/>
            <person name="Cichocki N."/>
            <person name="Veneault-Fourrey C."/>
            <person name="LaButti K."/>
            <person name="Lindquist E.A."/>
            <person name="Lipzen A."/>
            <person name="Lundell T."/>
            <person name="Morin E."/>
            <person name="Murat C."/>
            <person name="Riley R."/>
            <person name="Ohm R."/>
            <person name="Sun H."/>
            <person name="Tunlid A."/>
            <person name="Henrissat B."/>
            <person name="Grigoriev I.V."/>
            <person name="Hibbett D.S."/>
            <person name="Martin F."/>
        </authorList>
    </citation>
    <scope>NUCLEOTIDE SEQUENCE [LARGE SCALE GENOMIC DNA]</scope>
    <source>
        <strain evidence="2 3">Koide BX008</strain>
    </source>
</reference>
<dbReference type="HOGENOM" id="CLU_642453_0_0_1"/>
<dbReference type="AlphaFoldDB" id="A0A0C2S591"/>
<dbReference type="InParanoid" id="A0A0C2S591"/>
<dbReference type="OrthoDB" id="271448at2759"/>
<dbReference type="EMBL" id="KN818354">
    <property type="protein sequence ID" value="KIL57885.1"/>
    <property type="molecule type" value="Genomic_DNA"/>
</dbReference>
<dbReference type="PANTHER" id="PTHR36578">
    <property type="entry name" value="CHROMOSOME 15, WHOLE GENOME SHOTGUN SEQUENCE"/>
    <property type="match status" value="1"/>
</dbReference>
<gene>
    <name evidence="2" type="ORF">M378DRAFT_357033</name>
</gene>
<proteinExistence type="predicted"/>
<name>A0A0C2S591_AMAMK</name>
<feature type="signal peptide" evidence="1">
    <location>
        <begin position="1"/>
        <end position="19"/>
    </location>
</feature>
<dbReference type="Proteomes" id="UP000054549">
    <property type="component" value="Unassembled WGS sequence"/>
</dbReference>
<accession>A0A0C2S591</accession>